<sequence>MAAGKTFYDILGVSKSASDKEIKSAFRKLAQKYHPDAGGDEAKFKEISEAYETLSDEKKRKEYDQMLMFGGMPGAGGAYGGGYGAGAGASGWGDIFDSIFSGNGAWGSDWGSGFAGAAGAAGAGAGRSRARKGGDLSLTVDVTAEDAFRGVTHKVTYRIPSTGEQQTITVSVPAGAVDGGKLRYKRRGEYGVAGGERGDLVVTTHVEEHPLFKRKGADVTMEVPVSVYEAALGCTVDVPTPGGATVRLKVPAGTQTGKKFRFKEMGAPDVKHRGRTGALLVEIKVQVPTNLSDDERDAMTKLREADTRDYREKVNRYKATY</sequence>
<evidence type="ECO:0000256" key="4">
    <source>
        <dbReference type="ARBA" id="ARBA00022833"/>
    </source>
</evidence>
<dbReference type="SMART" id="SM00271">
    <property type="entry name" value="DnaJ"/>
    <property type="match status" value="1"/>
</dbReference>
<dbReference type="GO" id="GO:0042026">
    <property type="term" value="P:protein refolding"/>
    <property type="evidence" value="ECO:0007669"/>
    <property type="project" value="TreeGrafter"/>
</dbReference>
<evidence type="ECO:0000256" key="2">
    <source>
        <dbReference type="ARBA" id="ARBA00022737"/>
    </source>
</evidence>
<protein>
    <submittedName>
        <fullName evidence="7">Curved DNA-binding protein</fullName>
    </submittedName>
    <submittedName>
        <fullName evidence="8">DnaJ domain-containing protein</fullName>
    </submittedName>
</protein>
<keyword evidence="3" id="KW-0863">Zinc-finger</keyword>
<evidence type="ECO:0000256" key="1">
    <source>
        <dbReference type="ARBA" id="ARBA00022723"/>
    </source>
</evidence>
<dbReference type="PROSITE" id="PS00636">
    <property type="entry name" value="DNAJ_1"/>
    <property type="match status" value="1"/>
</dbReference>
<dbReference type="PROSITE" id="PS50076">
    <property type="entry name" value="DNAJ_2"/>
    <property type="match status" value="1"/>
</dbReference>
<name>A0A173XG66_9ACTN</name>
<dbReference type="FunFam" id="2.60.260.20:FF:000005">
    <property type="entry name" value="Chaperone protein dnaJ 1, mitochondrial"/>
    <property type="match status" value="1"/>
</dbReference>
<dbReference type="EMBL" id="CYYP01000002">
    <property type="protein sequence ID" value="CUN50664.1"/>
    <property type="molecule type" value="Genomic_DNA"/>
</dbReference>
<dbReference type="GO" id="GO:0003677">
    <property type="term" value="F:DNA binding"/>
    <property type="evidence" value="ECO:0007669"/>
    <property type="project" value="UniProtKB-KW"/>
</dbReference>
<keyword evidence="1" id="KW-0479">Metal-binding</keyword>
<feature type="domain" description="J" evidence="6">
    <location>
        <begin position="6"/>
        <end position="67"/>
    </location>
</feature>
<dbReference type="Pfam" id="PF00226">
    <property type="entry name" value="DnaJ"/>
    <property type="match status" value="1"/>
</dbReference>
<evidence type="ECO:0000256" key="5">
    <source>
        <dbReference type="ARBA" id="ARBA00023186"/>
    </source>
</evidence>
<keyword evidence="4" id="KW-0862">Zinc</keyword>
<dbReference type="InterPro" id="IPR036869">
    <property type="entry name" value="J_dom_sf"/>
</dbReference>
<organism evidence="7 9">
    <name type="scientific">Collinsella aerofaciens</name>
    <dbReference type="NCBI Taxonomy" id="74426"/>
    <lineage>
        <taxon>Bacteria</taxon>
        <taxon>Bacillati</taxon>
        <taxon>Actinomycetota</taxon>
        <taxon>Coriobacteriia</taxon>
        <taxon>Coriobacteriales</taxon>
        <taxon>Coriobacteriaceae</taxon>
        <taxon>Collinsella</taxon>
    </lineage>
</organism>
<dbReference type="InterPro" id="IPR008971">
    <property type="entry name" value="HSP40/DnaJ_pept-bd"/>
</dbReference>
<proteinExistence type="predicted"/>
<dbReference type="SUPFAM" id="SSF46565">
    <property type="entry name" value="Chaperone J-domain"/>
    <property type="match status" value="1"/>
</dbReference>
<evidence type="ECO:0000313" key="7">
    <source>
        <dbReference type="EMBL" id="CUN50664.1"/>
    </source>
</evidence>
<dbReference type="InterPro" id="IPR018253">
    <property type="entry name" value="DnaJ_domain_CS"/>
</dbReference>
<reference evidence="7 9" key="1">
    <citation type="submission" date="2015-09" db="EMBL/GenBank/DDBJ databases">
        <authorList>
            <consortium name="Pathogen Informatics"/>
        </authorList>
    </citation>
    <scope>NUCLEOTIDE SEQUENCE [LARGE SCALE GENOMIC DNA]</scope>
    <source>
        <strain evidence="7 9">2789STDY5608823</strain>
    </source>
</reference>
<dbReference type="InterPro" id="IPR002939">
    <property type="entry name" value="DnaJ_C"/>
</dbReference>
<dbReference type="PANTHER" id="PTHR43096:SF52">
    <property type="entry name" value="DNAJ HOMOLOG 1, MITOCHONDRIAL-RELATED"/>
    <property type="match status" value="1"/>
</dbReference>
<evidence type="ECO:0000313" key="10">
    <source>
        <dbReference type="Proteomes" id="UP000481598"/>
    </source>
</evidence>
<dbReference type="CDD" id="cd10747">
    <property type="entry name" value="DnaJ_C"/>
    <property type="match status" value="1"/>
</dbReference>
<dbReference type="Gene3D" id="1.10.287.110">
    <property type="entry name" value="DnaJ domain"/>
    <property type="match status" value="1"/>
</dbReference>
<dbReference type="GO" id="GO:0005737">
    <property type="term" value="C:cytoplasm"/>
    <property type="evidence" value="ECO:0007669"/>
    <property type="project" value="TreeGrafter"/>
</dbReference>
<dbReference type="Gene3D" id="2.60.260.20">
    <property type="entry name" value="Urease metallochaperone UreE, N-terminal domain"/>
    <property type="match status" value="2"/>
</dbReference>
<dbReference type="GO" id="GO:0008270">
    <property type="term" value="F:zinc ion binding"/>
    <property type="evidence" value="ECO:0007669"/>
    <property type="project" value="UniProtKB-KW"/>
</dbReference>
<accession>A0A173XG66</accession>
<evidence type="ECO:0000313" key="9">
    <source>
        <dbReference type="Proteomes" id="UP000095468"/>
    </source>
</evidence>
<gene>
    <name evidence="7" type="primary">cbpA</name>
    <name evidence="7" type="ORF">ERS852381_00303</name>
    <name evidence="8" type="ORF">GT635_07315</name>
</gene>
<keyword evidence="7" id="KW-0238">DNA-binding</keyword>
<dbReference type="Pfam" id="PF01556">
    <property type="entry name" value="DnaJ_C"/>
    <property type="match status" value="1"/>
</dbReference>
<dbReference type="InterPro" id="IPR001623">
    <property type="entry name" value="DnaJ_domain"/>
</dbReference>
<dbReference type="GO" id="GO:0051082">
    <property type="term" value="F:unfolded protein binding"/>
    <property type="evidence" value="ECO:0007669"/>
    <property type="project" value="InterPro"/>
</dbReference>
<dbReference type="AlphaFoldDB" id="A0A173XG66"/>
<evidence type="ECO:0000313" key="8">
    <source>
        <dbReference type="EMBL" id="MZJ86259.1"/>
    </source>
</evidence>
<dbReference type="RefSeq" id="WP_055285310.1">
    <property type="nucleotide sequence ID" value="NZ_CABJDK010000002.1"/>
</dbReference>
<dbReference type="SUPFAM" id="SSF49493">
    <property type="entry name" value="HSP40/DnaJ peptide-binding domain"/>
    <property type="match status" value="2"/>
</dbReference>
<dbReference type="PRINTS" id="PR00625">
    <property type="entry name" value="JDOMAIN"/>
</dbReference>
<dbReference type="Proteomes" id="UP000095468">
    <property type="component" value="Unassembled WGS sequence"/>
</dbReference>
<dbReference type="CDD" id="cd06257">
    <property type="entry name" value="DnaJ"/>
    <property type="match status" value="1"/>
</dbReference>
<evidence type="ECO:0000259" key="6">
    <source>
        <dbReference type="PROSITE" id="PS50076"/>
    </source>
</evidence>
<evidence type="ECO:0000256" key="3">
    <source>
        <dbReference type="ARBA" id="ARBA00022771"/>
    </source>
</evidence>
<keyword evidence="2" id="KW-0677">Repeat</keyword>
<keyword evidence="5" id="KW-0143">Chaperone</keyword>
<dbReference type="Proteomes" id="UP000481598">
    <property type="component" value="Unassembled WGS sequence"/>
</dbReference>
<reference evidence="8 10" key="2">
    <citation type="journal article" date="2019" name="Nat. Med.">
        <title>A library of human gut bacterial isolates paired with longitudinal multiomics data enables mechanistic microbiome research.</title>
        <authorList>
            <person name="Poyet M."/>
            <person name="Groussin M."/>
            <person name="Gibbons S.M."/>
            <person name="Avila-Pacheco J."/>
            <person name="Jiang X."/>
            <person name="Kearney S.M."/>
            <person name="Perrotta A.R."/>
            <person name="Berdy B."/>
            <person name="Zhao S."/>
            <person name="Lieberman T.D."/>
            <person name="Swanson P.K."/>
            <person name="Smith M."/>
            <person name="Roesemann S."/>
            <person name="Alexander J.E."/>
            <person name="Rich S.A."/>
            <person name="Livny J."/>
            <person name="Vlamakis H."/>
            <person name="Clish C."/>
            <person name="Bullock K."/>
            <person name="Deik A."/>
            <person name="Scott J."/>
            <person name="Pierce K.A."/>
            <person name="Xavier R.J."/>
            <person name="Alm E.J."/>
        </authorList>
    </citation>
    <scope>NUCLEOTIDE SEQUENCE [LARGE SCALE GENOMIC DNA]</scope>
    <source>
        <strain evidence="8 10">BIOML-A10</strain>
    </source>
</reference>
<dbReference type="PANTHER" id="PTHR43096">
    <property type="entry name" value="DNAJ HOMOLOG 1, MITOCHONDRIAL-RELATED"/>
    <property type="match status" value="1"/>
</dbReference>
<dbReference type="EMBL" id="WWTB01000015">
    <property type="protein sequence ID" value="MZJ86259.1"/>
    <property type="molecule type" value="Genomic_DNA"/>
</dbReference>